<dbReference type="InterPro" id="IPR036034">
    <property type="entry name" value="PDZ_sf"/>
</dbReference>
<dbReference type="Proteomes" id="UP000281406">
    <property type="component" value="Unassembled WGS sequence"/>
</dbReference>
<dbReference type="SMART" id="SM01132">
    <property type="entry name" value="DIL"/>
    <property type="match status" value="1"/>
</dbReference>
<comment type="caution">
    <text evidence="7">The sequence shown here is derived from an EMBL/GenBank/DDBJ whole genome shotgun (WGS) entry which is preliminary data.</text>
</comment>
<dbReference type="Pfam" id="PF00788">
    <property type="entry name" value="RA"/>
    <property type="match status" value="1"/>
</dbReference>
<dbReference type="GO" id="GO:0001525">
    <property type="term" value="P:angiogenesis"/>
    <property type="evidence" value="ECO:0007669"/>
    <property type="project" value="TreeGrafter"/>
</dbReference>
<feature type="region of interest" description="Disordered" evidence="3">
    <location>
        <begin position="717"/>
        <end position="757"/>
    </location>
</feature>
<gene>
    <name evidence="7" type="ORF">DPX16_0696</name>
</gene>
<dbReference type="InterPro" id="IPR002710">
    <property type="entry name" value="Dilute_dom"/>
</dbReference>
<dbReference type="PANTHER" id="PTHR16027:SF4">
    <property type="entry name" value="RAS-INTERACTING PROTEIN 1"/>
    <property type="match status" value="1"/>
</dbReference>
<evidence type="ECO:0000256" key="2">
    <source>
        <dbReference type="SAM" id="Coils"/>
    </source>
</evidence>
<dbReference type="SMART" id="SM00314">
    <property type="entry name" value="RA"/>
    <property type="match status" value="1"/>
</dbReference>
<dbReference type="Gene3D" id="2.60.200.20">
    <property type="match status" value="1"/>
</dbReference>
<dbReference type="Gene3D" id="3.10.20.90">
    <property type="entry name" value="Phosphatidylinositol 3-kinase Catalytic Subunit, Chain A, domain 1"/>
    <property type="match status" value="1"/>
</dbReference>
<feature type="region of interest" description="Disordered" evidence="3">
    <location>
        <begin position="1341"/>
        <end position="1391"/>
    </location>
</feature>
<dbReference type="PROSITE" id="PS50200">
    <property type="entry name" value="RA"/>
    <property type="match status" value="1"/>
</dbReference>
<dbReference type="GO" id="GO:0005911">
    <property type="term" value="C:cell-cell junction"/>
    <property type="evidence" value="ECO:0007669"/>
    <property type="project" value="TreeGrafter"/>
</dbReference>
<dbReference type="GO" id="GO:0005685">
    <property type="term" value="C:U1 snRNP"/>
    <property type="evidence" value="ECO:0007669"/>
    <property type="project" value="InterPro"/>
</dbReference>
<feature type="compositionally biased region" description="Basic and acidic residues" evidence="3">
    <location>
        <begin position="232"/>
        <end position="303"/>
    </location>
</feature>
<dbReference type="SMART" id="SM00228">
    <property type="entry name" value="PDZ"/>
    <property type="match status" value="1"/>
</dbReference>
<dbReference type="GO" id="GO:0003729">
    <property type="term" value="F:mRNA binding"/>
    <property type="evidence" value="ECO:0007669"/>
    <property type="project" value="InterPro"/>
</dbReference>
<dbReference type="GO" id="GO:0051020">
    <property type="term" value="F:GTPase binding"/>
    <property type="evidence" value="ECO:0007669"/>
    <property type="project" value="TreeGrafter"/>
</dbReference>
<dbReference type="GO" id="GO:0007165">
    <property type="term" value="P:signal transduction"/>
    <property type="evidence" value="ECO:0007669"/>
    <property type="project" value="InterPro"/>
</dbReference>
<dbReference type="PROSITE" id="PS51126">
    <property type="entry name" value="DILUTE"/>
    <property type="match status" value="1"/>
</dbReference>
<dbReference type="OrthoDB" id="3908708at2759"/>
<feature type="compositionally biased region" description="Basic and acidic residues" evidence="3">
    <location>
        <begin position="383"/>
        <end position="436"/>
    </location>
</feature>
<feature type="domain" description="Ras-associating" evidence="5">
    <location>
        <begin position="557"/>
        <end position="659"/>
    </location>
</feature>
<evidence type="ECO:0000259" key="4">
    <source>
        <dbReference type="PROSITE" id="PS50106"/>
    </source>
</evidence>
<feature type="region of interest" description="Disordered" evidence="3">
    <location>
        <begin position="108"/>
        <end position="129"/>
    </location>
</feature>
<dbReference type="InterPro" id="IPR000159">
    <property type="entry name" value="RA_dom"/>
</dbReference>
<dbReference type="Gene3D" id="2.30.42.10">
    <property type="match status" value="1"/>
</dbReference>
<feature type="compositionally biased region" description="Polar residues" evidence="3">
    <location>
        <begin position="1341"/>
        <end position="1368"/>
    </location>
</feature>
<feature type="coiled-coil region" evidence="2">
    <location>
        <begin position="129"/>
        <end position="175"/>
    </location>
</feature>
<dbReference type="SUPFAM" id="SSF50156">
    <property type="entry name" value="PDZ domain-like"/>
    <property type="match status" value="1"/>
</dbReference>
<reference evidence="7 8" key="1">
    <citation type="submission" date="2018-10" db="EMBL/GenBank/DDBJ databases">
        <title>Genome assembly for a Yunnan-Guizhou Plateau 3E fish, Anabarilius grahami (Regan), and its evolutionary and genetic applications.</title>
        <authorList>
            <person name="Jiang W."/>
        </authorList>
    </citation>
    <scope>NUCLEOTIDE SEQUENCE [LARGE SCALE GENOMIC DNA]</scope>
    <source>
        <strain evidence="7">AG-KIZ</strain>
        <tissue evidence="7">Muscle</tissue>
    </source>
</reference>
<protein>
    <submittedName>
        <fullName evidence="7">Ras-associating and dilute domain-containing protein</fullName>
    </submittedName>
</protein>
<dbReference type="EMBL" id="RJVU01042592">
    <property type="protein sequence ID" value="ROL45408.1"/>
    <property type="molecule type" value="Genomic_DNA"/>
</dbReference>
<dbReference type="SUPFAM" id="SSF54236">
    <property type="entry name" value="Ubiquitin-like"/>
    <property type="match status" value="1"/>
</dbReference>
<evidence type="ECO:0000256" key="1">
    <source>
        <dbReference type="ARBA" id="ARBA00005655"/>
    </source>
</evidence>
<dbReference type="InterPro" id="IPR052072">
    <property type="entry name" value="Vascular_dev_regulator"/>
</dbReference>
<dbReference type="InterPro" id="IPR004882">
    <property type="entry name" value="Luc7-rel"/>
</dbReference>
<evidence type="ECO:0000259" key="6">
    <source>
        <dbReference type="PROSITE" id="PS51126"/>
    </source>
</evidence>
<feature type="compositionally biased region" description="Basic residues" evidence="3">
    <location>
        <begin position="304"/>
        <end position="334"/>
    </location>
</feature>
<dbReference type="PROSITE" id="PS50106">
    <property type="entry name" value="PDZ"/>
    <property type="match status" value="1"/>
</dbReference>
<evidence type="ECO:0000313" key="8">
    <source>
        <dbReference type="Proteomes" id="UP000281406"/>
    </source>
</evidence>
<keyword evidence="8" id="KW-1185">Reference proteome</keyword>
<feature type="compositionally biased region" description="Basic residues" evidence="3">
    <location>
        <begin position="462"/>
        <end position="475"/>
    </location>
</feature>
<feature type="region of interest" description="Disordered" evidence="3">
    <location>
        <begin position="1457"/>
        <end position="1487"/>
    </location>
</feature>
<dbReference type="InterPro" id="IPR029071">
    <property type="entry name" value="Ubiquitin-like_domsf"/>
</dbReference>
<feature type="compositionally biased region" description="Basic residues" evidence="3">
    <location>
        <begin position="507"/>
        <end position="516"/>
    </location>
</feature>
<organism evidence="7 8">
    <name type="scientific">Anabarilius grahami</name>
    <name type="common">Kanglang fish</name>
    <name type="synonym">Barilius grahami</name>
    <dbReference type="NCBI Taxonomy" id="495550"/>
    <lineage>
        <taxon>Eukaryota</taxon>
        <taxon>Metazoa</taxon>
        <taxon>Chordata</taxon>
        <taxon>Craniata</taxon>
        <taxon>Vertebrata</taxon>
        <taxon>Euteleostomi</taxon>
        <taxon>Actinopterygii</taxon>
        <taxon>Neopterygii</taxon>
        <taxon>Teleostei</taxon>
        <taxon>Ostariophysi</taxon>
        <taxon>Cypriniformes</taxon>
        <taxon>Xenocyprididae</taxon>
        <taxon>Xenocypridinae</taxon>
        <taxon>Xenocypridinae incertae sedis</taxon>
        <taxon>Anabarilius</taxon>
    </lineage>
</organism>
<dbReference type="PANTHER" id="PTHR16027">
    <property type="entry name" value="DILUTE DOMAIN-CONTAINING PROTEIN YPR089W"/>
    <property type="match status" value="1"/>
</dbReference>
<dbReference type="InterPro" id="IPR001478">
    <property type="entry name" value="PDZ"/>
</dbReference>
<dbReference type="SUPFAM" id="SSF49879">
    <property type="entry name" value="SMAD/FHA domain"/>
    <property type="match status" value="1"/>
</dbReference>
<dbReference type="Pfam" id="PF03194">
    <property type="entry name" value="LUC7"/>
    <property type="match status" value="1"/>
</dbReference>
<dbReference type="InterPro" id="IPR037983">
    <property type="entry name" value="CBD_Rasip1/Radil"/>
</dbReference>
<feature type="compositionally biased region" description="Basic and acidic residues" evidence="3">
    <location>
        <begin position="335"/>
        <end position="357"/>
    </location>
</feature>
<dbReference type="Pfam" id="PF00595">
    <property type="entry name" value="PDZ"/>
    <property type="match status" value="1"/>
</dbReference>
<name>A0A3N0YHZ7_ANAGA</name>
<feature type="region of interest" description="Disordered" evidence="3">
    <location>
        <begin position="232"/>
        <end position="517"/>
    </location>
</feature>
<evidence type="ECO:0000259" key="5">
    <source>
        <dbReference type="PROSITE" id="PS50200"/>
    </source>
</evidence>
<feature type="domain" description="Dilute" evidence="6">
    <location>
        <begin position="1025"/>
        <end position="1293"/>
    </location>
</feature>
<dbReference type="CDD" id="cd15472">
    <property type="entry name" value="Myo5p-like_CBD_Rasip1"/>
    <property type="match status" value="1"/>
</dbReference>
<proteinExistence type="inferred from homology"/>
<dbReference type="Pfam" id="PF01843">
    <property type="entry name" value="DIL"/>
    <property type="match status" value="1"/>
</dbReference>
<feature type="compositionally biased region" description="Basic and acidic residues" evidence="3">
    <location>
        <begin position="734"/>
        <end position="746"/>
    </location>
</feature>
<feature type="domain" description="PDZ" evidence="4">
    <location>
        <begin position="1492"/>
        <end position="1557"/>
    </location>
</feature>
<feature type="compositionally biased region" description="Basic residues" evidence="3">
    <location>
        <begin position="358"/>
        <end position="382"/>
    </location>
</feature>
<keyword evidence="2" id="KW-0175">Coiled coil</keyword>
<sequence>MLSAAQLLDELMGRDRNLAPDEKRCNVRWDDETVCKYYLCGFCPAELFTNTRSDLGPCEKIHDENLRKMYEKSSRFMKEGYERDFLRYLQSLLAEVERRIRRGHARLALSQAQQNSGAPGPSGKNEEKAQVLTEKIEELVVQIEELGSEGRVEEAQGMMKLVEQLKEEREQLSSTPSTIESFAAQEKQMEVCEVCGAFLIVGDAQSRVDDHLMGKQHMGYAKIKSTVEELKEKLRRRSEDPEKDDRGKKEREDREREREEREKKRKEEEEREKEREKEREREREKEKERERERDRDRERERDRRSRRSHSNSRHSSRTSDRRRSRSRDRRRSRSKERDRKRSRSRDRERRRSRERSDRKRRSRSRERRRSRSSERKSHRHRSRDREKDRGDREKDKSSKDKEHKDSSDEKRSSRKGSVEKSNELSKPEPMEAEPPKAEVNGTAQELHSEVHRKYALKMGTRLMKRKKVERNKPRGKGQCSPEKHAWRSSASDSTAQSVESTGVRQPAKSKIRRHNNRLTTVFNRSPVLRNGRQGQEARTLELHAADDPAELSSQRTVPGILKIFGSDICQGTNYKSVLATSHSSAKELVREALERYCLEKEDSSAYVLCDVIGRTGLDHEWKTECFRVVGDHEKPLMLQSLWKPKEGFLRRFEIQKRASVEAQSAKDTDTITAGLNAQARKLQHARSRVTSLFVDGTNEGVDALAIWRSLSDMDVSTMGKETHNAPQQEDPEAEADKEAHRLNAEKEETESSDDNNTQYSIHLPFDFPYFLLLQGYNHRQDFLIYLMSGNSCVFGCSSESSTDKNEETLKVDVLLFAPDILPQHCCVQRLDATNDQTKGGSKMRTMLRPLHSSCVTHNGVPLDDEVELCPGDLVGLGQHYLFMFKDPTTSGAFQTPSWMATLCPPATTSPCKLCGTSVRRRRTKKMAARWRDLDGRVVSLSYQVQHEDQVLEKIVNMVDPVGEEPKLTPAFLLCLCIQHSATNFELVHLRKLLLSIANQIQLTMWERTKELAALQPDISTSDMSAELHVLNMQDLIPGLQPLVLWMSNSIELLHFIQHEVPLLLTWRQQDRQEQDKESLDCQIESTRTASEEAMTVLEEVIMFTFQQCVYYLTKSMYAVLPRLLDSNPFSESGQLCMPSGVSQILDVLKEALHLLNTFLVHNEITSQLLTYLFFFTNASLFNALMERGSGGGFYQWSRGVQIRANLDLLMDWTQSIGLGDLAADFFQKLSSAVNLLATPKETLLQSSWSTLRAEFVHLNPAQLHHMLREYNTARTCPPCWTPSPEDAAAALHTSNILESFDNHPPLILPSSIFHLELGNPITEPGLFPPLQHLQEFIQSLPDSQTQSDHQPSQGSCSILNEETSSEPITCQDPEATDQHPVTMTPPQFRESHSNLSSCEAVLTQKLKSLELKNSLSGSTGLGYHKSLALDPSCLLTPPNTPQNLDQAELEASLLEGTAQQTAHQHRKVKNGLTGNTDQRKEEDEDDRDEVFTVELMKGPHGLGLALVDGMKTPLRVSGIYVKSVVPDSPAALSHRLRVGDRILAVNGVSLVGVDYHRLDPSQELRMRTAHGQSIRVFPCNTSPSGLVVASAASPMGSLSQCCPSLTERVMWNSSRLSLCKLAPFSAPRCAGWLELMLGAGRVGENSSGRQAIRSNYWWPKPNPGASSPDAEKHNRLVWILD</sequence>
<dbReference type="GO" id="GO:0035024">
    <property type="term" value="P:negative regulation of Rho protein signal transduction"/>
    <property type="evidence" value="ECO:0007669"/>
    <property type="project" value="TreeGrafter"/>
</dbReference>
<evidence type="ECO:0000313" key="7">
    <source>
        <dbReference type="EMBL" id="ROL45408.1"/>
    </source>
</evidence>
<accession>A0A3N0YHZ7</accession>
<dbReference type="InterPro" id="IPR008984">
    <property type="entry name" value="SMAD_FHA_dom_sf"/>
</dbReference>
<dbReference type="CDD" id="cd17116">
    <property type="entry name" value="RA_Radil_like"/>
    <property type="match status" value="1"/>
</dbReference>
<evidence type="ECO:0000256" key="3">
    <source>
        <dbReference type="SAM" id="MobiDB-lite"/>
    </source>
</evidence>
<comment type="similarity">
    <text evidence="1">Belongs to the Luc7 family.</text>
</comment>
<dbReference type="GO" id="GO:0006376">
    <property type="term" value="P:mRNA splice site recognition"/>
    <property type="evidence" value="ECO:0007669"/>
    <property type="project" value="InterPro"/>
</dbReference>
<feature type="compositionally biased region" description="Polar residues" evidence="3">
    <location>
        <begin position="488"/>
        <end position="503"/>
    </location>
</feature>